<dbReference type="STRING" id="658196.A0A397SH55"/>
<dbReference type="Gene3D" id="1.10.510.10">
    <property type="entry name" value="Transferase(Phosphotransferase) domain 1"/>
    <property type="match status" value="1"/>
</dbReference>
<evidence type="ECO:0000313" key="3">
    <source>
        <dbReference type="Proteomes" id="UP000265703"/>
    </source>
</evidence>
<keyword evidence="2" id="KW-0418">Kinase</keyword>
<dbReference type="EMBL" id="QKYT01000422">
    <property type="protein sequence ID" value="RIA85503.1"/>
    <property type="molecule type" value="Genomic_DNA"/>
</dbReference>
<keyword evidence="3" id="KW-1185">Reference proteome</keyword>
<dbReference type="PROSITE" id="PS50011">
    <property type="entry name" value="PROTEIN_KINASE_DOM"/>
    <property type="match status" value="1"/>
</dbReference>
<evidence type="ECO:0000313" key="2">
    <source>
        <dbReference type="EMBL" id="RIA85503.1"/>
    </source>
</evidence>
<keyword evidence="2" id="KW-0808">Transferase</keyword>
<feature type="domain" description="Protein kinase" evidence="1">
    <location>
        <begin position="1"/>
        <end position="204"/>
    </location>
</feature>
<name>A0A397SH55_9GLOM</name>
<dbReference type="PANTHER" id="PTHR44329">
    <property type="entry name" value="SERINE/THREONINE-PROTEIN KINASE TNNI3K-RELATED"/>
    <property type="match status" value="1"/>
</dbReference>
<reference evidence="2 3" key="1">
    <citation type="submission" date="2018-06" db="EMBL/GenBank/DDBJ databases">
        <title>Comparative genomics reveals the genomic features of Rhizophagus irregularis, R. cerebriforme, R. diaphanum and Gigaspora rosea, and their symbiotic lifestyle signature.</title>
        <authorList>
            <person name="Morin E."/>
            <person name="San Clemente H."/>
            <person name="Chen E.C.H."/>
            <person name="De La Providencia I."/>
            <person name="Hainaut M."/>
            <person name="Kuo A."/>
            <person name="Kohler A."/>
            <person name="Murat C."/>
            <person name="Tang N."/>
            <person name="Roy S."/>
            <person name="Loubradou J."/>
            <person name="Henrissat B."/>
            <person name="Grigoriev I.V."/>
            <person name="Corradi N."/>
            <person name="Roux C."/>
            <person name="Martin F.M."/>
        </authorList>
    </citation>
    <scope>NUCLEOTIDE SEQUENCE [LARGE SCALE GENOMIC DNA]</scope>
    <source>
        <strain evidence="2 3">DAOM 227022</strain>
    </source>
</reference>
<dbReference type="Pfam" id="PF00069">
    <property type="entry name" value="Pkinase"/>
    <property type="match status" value="1"/>
</dbReference>
<dbReference type="AlphaFoldDB" id="A0A397SH55"/>
<dbReference type="GO" id="GO:0005524">
    <property type="term" value="F:ATP binding"/>
    <property type="evidence" value="ECO:0007669"/>
    <property type="project" value="InterPro"/>
</dbReference>
<proteinExistence type="predicted"/>
<dbReference type="InterPro" id="IPR011009">
    <property type="entry name" value="Kinase-like_dom_sf"/>
</dbReference>
<organism evidence="2 3">
    <name type="scientific">Glomus cerebriforme</name>
    <dbReference type="NCBI Taxonomy" id="658196"/>
    <lineage>
        <taxon>Eukaryota</taxon>
        <taxon>Fungi</taxon>
        <taxon>Fungi incertae sedis</taxon>
        <taxon>Mucoromycota</taxon>
        <taxon>Glomeromycotina</taxon>
        <taxon>Glomeromycetes</taxon>
        <taxon>Glomerales</taxon>
        <taxon>Glomeraceae</taxon>
        <taxon>Glomus</taxon>
    </lineage>
</organism>
<dbReference type="GO" id="GO:0004674">
    <property type="term" value="F:protein serine/threonine kinase activity"/>
    <property type="evidence" value="ECO:0007669"/>
    <property type="project" value="TreeGrafter"/>
</dbReference>
<dbReference type="InterPro" id="IPR051681">
    <property type="entry name" value="Ser/Thr_Kinases-Pseudokinases"/>
</dbReference>
<sequence>MSKNPDTNDYIMVLDYAEGGNFNSWLNKNFINFDWVCKMETLFNIIEGLVKIHENNLVHHDFHTGNILFDDPILRTMDHGDTGDILIFISDMGLCGEVENVNKDNIYGIMPYVAPEVLCGKPYTQAADIYSFGMIMYFVATGSQPFANHAHDNGLVNKIFNGIRPELNESEIPKFYIDLMRQCWDSNPENRPKSDEILELISLIARPINKNNFEEKKREVTEQFKEADEYRKAQISSIIENRQLNTHPQAVYTSRLLNPYTKDLFEQDKFKISDEIDFISLVDNFEQKI</sequence>
<dbReference type="SUPFAM" id="SSF56112">
    <property type="entry name" value="Protein kinase-like (PK-like)"/>
    <property type="match status" value="1"/>
</dbReference>
<gene>
    <name evidence="2" type="ORF">C1645_369017</name>
</gene>
<dbReference type="OrthoDB" id="544350at2759"/>
<protein>
    <submittedName>
        <fullName evidence="2">Kinase-like domain-containing protein</fullName>
    </submittedName>
</protein>
<comment type="caution">
    <text evidence="2">The sequence shown here is derived from an EMBL/GenBank/DDBJ whole genome shotgun (WGS) entry which is preliminary data.</text>
</comment>
<evidence type="ECO:0000259" key="1">
    <source>
        <dbReference type="PROSITE" id="PS50011"/>
    </source>
</evidence>
<accession>A0A397SH55</accession>
<dbReference type="Proteomes" id="UP000265703">
    <property type="component" value="Unassembled WGS sequence"/>
</dbReference>
<dbReference type="InterPro" id="IPR000719">
    <property type="entry name" value="Prot_kinase_dom"/>
</dbReference>